<proteinExistence type="predicted"/>
<dbReference type="EMBL" id="BAAANN010000008">
    <property type="protein sequence ID" value="GAA1953969.1"/>
    <property type="molecule type" value="Genomic_DNA"/>
</dbReference>
<comment type="caution">
    <text evidence="1">The sequence shown here is derived from an EMBL/GenBank/DDBJ whole genome shotgun (WGS) entry which is preliminary data.</text>
</comment>
<dbReference type="Proteomes" id="UP001501116">
    <property type="component" value="Unassembled WGS sequence"/>
</dbReference>
<organism evidence="1 2">
    <name type="scientific">Amycolatopsis minnesotensis</name>
    <dbReference type="NCBI Taxonomy" id="337894"/>
    <lineage>
        <taxon>Bacteria</taxon>
        <taxon>Bacillati</taxon>
        <taxon>Actinomycetota</taxon>
        <taxon>Actinomycetes</taxon>
        <taxon>Pseudonocardiales</taxon>
        <taxon>Pseudonocardiaceae</taxon>
        <taxon>Amycolatopsis</taxon>
    </lineage>
</organism>
<reference evidence="2" key="1">
    <citation type="journal article" date="2019" name="Int. J. Syst. Evol. Microbiol.">
        <title>The Global Catalogue of Microorganisms (GCM) 10K type strain sequencing project: providing services to taxonomists for standard genome sequencing and annotation.</title>
        <authorList>
            <consortium name="The Broad Institute Genomics Platform"/>
            <consortium name="The Broad Institute Genome Sequencing Center for Infectious Disease"/>
            <person name="Wu L."/>
            <person name="Ma J."/>
        </authorList>
    </citation>
    <scope>NUCLEOTIDE SEQUENCE [LARGE SCALE GENOMIC DNA]</scope>
    <source>
        <strain evidence="2">JCM 14545</strain>
    </source>
</reference>
<accession>A0ABP5BX26</accession>
<sequence length="57" mass="6276">MRTITTDQLHPAPDLTENPEAADELRKAALTVAAHAQDRAECADLLDMLGLHEQRPN</sequence>
<name>A0ABP5BX26_9PSEU</name>
<keyword evidence="2" id="KW-1185">Reference proteome</keyword>
<evidence type="ECO:0000313" key="2">
    <source>
        <dbReference type="Proteomes" id="UP001501116"/>
    </source>
</evidence>
<evidence type="ECO:0000313" key="1">
    <source>
        <dbReference type="EMBL" id="GAA1953969.1"/>
    </source>
</evidence>
<dbReference type="RefSeq" id="WP_344416824.1">
    <property type="nucleotide sequence ID" value="NZ_BAAANN010000008.1"/>
</dbReference>
<gene>
    <name evidence="1" type="ORF">GCM10009754_24120</name>
</gene>
<protein>
    <submittedName>
        <fullName evidence="1">Uncharacterized protein</fullName>
    </submittedName>
</protein>